<dbReference type="EMBL" id="LAZR01008865">
    <property type="protein sequence ID" value="KKM76102.1"/>
    <property type="molecule type" value="Genomic_DNA"/>
</dbReference>
<dbReference type="AlphaFoldDB" id="A0A0F9N3J7"/>
<gene>
    <name evidence="2" type="ORF">LCGC14_1383480</name>
</gene>
<evidence type="ECO:0000256" key="1">
    <source>
        <dbReference type="SAM" id="Phobius"/>
    </source>
</evidence>
<keyword evidence="1" id="KW-0812">Transmembrane</keyword>
<reference evidence="2" key="1">
    <citation type="journal article" date="2015" name="Nature">
        <title>Complex archaea that bridge the gap between prokaryotes and eukaryotes.</title>
        <authorList>
            <person name="Spang A."/>
            <person name="Saw J.H."/>
            <person name="Jorgensen S.L."/>
            <person name="Zaremba-Niedzwiedzka K."/>
            <person name="Martijn J."/>
            <person name="Lind A.E."/>
            <person name="van Eijk R."/>
            <person name="Schleper C."/>
            <person name="Guy L."/>
            <person name="Ettema T.J."/>
        </authorList>
    </citation>
    <scope>NUCLEOTIDE SEQUENCE</scope>
</reference>
<evidence type="ECO:0000313" key="2">
    <source>
        <dbReference type="EMBL" id="KKM76102.1"/>
    </source>
</evidence>
<feature type="transmembrane region" description="Helical" evidence="1">
    <location>
        <begin position="201"/>
        <end position="221"/>
    </location>
</feature>
<accession>A0A0F9N3J7</accession>
<keyword evidence="1" id="KW-0472">Membrane</keyword>
<keyword evidence="1" id="KW-1133">Transmembrane helix</keyword>
<protein>
    <submittedName>
        <fullName evidence="2">Uncharacterized protein</fullName>
    </submittedName>
</protein>
<sequence length="227" mass="25121">MKNLMKCYFLIGVLTIIFMNPVYAQELKNSSLILHIEEVPYDDFNKIARDASPIILENIHAISWQVTIDNKLLYGNPNGNAVLRFYDAEIEDKFIEIGMGSPPDHKFWIAVQLPDMGYVLVHTVLERGWTPDAKSIISFTNTAGLTVNNGLRIVVSNLNVDNFAIGSYSVHGMESPTDPPATTSGSLEMEFLSADPAQNQLFLVPFYITAGVGIIAAILVLTKKRSS</sequence>
<proteinExistence type="predicted"/>
<organism evidence="2">
    <name type="scientific">marine sediment metagenome</name>
    <dbReference type="NCBI Taxonomy" id="412755"/>
    <lineage>
        <taxon>unclassified sequences</taxon>
        <taxon>metagenomes</taxon>
        <taxon>ecological metagenomes</taxon>
    </lineage>
</organism>
<name>A0A0F9N3J7_9ZZZZ</name>
<comment type="caution">
    <text evidence="2">The sequence shown here is derived from an EMBL/GenBank/DDBJ whole genome shotgun (WGS) entry which is preliminary data.</text>
</comment>